<name>A0A7X0HDM5_9ACTN</name>
<protein>
    <submittedName>
        <fullName evidence="3">Uncharacterized protein</fullName>
    </submittedName>
</protein>
<proteinExistence type="predicted"/>
<keyword evidence="2" id="KW-0812">Transmembrane</keyword>
<comment type="caution">
    <text evidence="3">The sequence shown here is derived from an EMBL/GenBank/DDBJ whole genome shotgun (WGS) entry which is preliminary data.</text>
</comment>
<reference evidence="3 4" key="1">
    <citation type="submission" date="2020-08" db="EMBL/GenBank/DDBJ databases">
        <title>Genomic Encyclopedia of Type Strains, Phase IV (KMG-IV): sequencing the most valuable type-strain genomes for metagenomic binning, comparative biology and taxonomic classification.</title>
        <authorList>
            <person name="Goeker M."/>
        </authorList>
    </citation>
    <scope>NUCLEOTIDE SEQUENCE [LARGE SCALE GENOMIC DNA]</scope>
    <source>
        <strain evidence="3 4">DSM 40141</strain>
    </source>
</reference>
<feature type="transmembrane region" description="Helical" evidence="2">
    <location>
        <begin position="49"/>
        <end position="71"/>
    </location>
</feature>
<evidence type="ECO:0000256" key="1">
    <source>
        <dbReference type="SAM" id="MobiDB-lite"/>
    </source>
</evidence>
<keyword evidence="2" id="KW-0472">Membrane</keyword>
<keyword evidence="4" id="KW-1185">Reference proteome</keyword>
<accession>A0A7X0HDM5</accession>
<evidence type="ECO:0000256" key="2">
    <source>
        <dbReference type="SAM" id="Phobius"/>
    </source>
</evidence>
<dbReference type="AlphaFoldDB" id="A0A7X0HDM5"/>
<organism evidence="3 4">
    <name type="scientific">Streptomyces candidus</name>
    <dbReference type="NCBI Taxonomy" id="67283"/>
    <lineage>
        <taxon>Bacteria</taxon>
        <taxon>Bacillati</taxon>
        <taxon>Actinomycetota</taxon>
        <taxon>Actinomycetes</taxon>
        <taxon>Kitasatosporales</taxon>
        <taxon>Streptomycetaceae</taxon>
        <taxon>Streptomyces</taxon>
    </lineage>
</organism>
<keyword evidence="2" id="KW-1133">Transmembrane helix</keyword>
<evidence type="ECO:0000313" key="3">
    <source>
        <dbReference type="EMBL" id="MBB6434599.1"/>
    </source>
</evidence>
<feature type="region of interest" description="Disordered" evidence="1">
    <location>
        <begin position="82"/>
        <end position="102"/>
    </location>
</feature>
<dbReference type="EMBL" id="JACHEM010000002">
    <property type="protein sequence ID" value="MBB6434599.1"/>
    <property type="molecule type" value="Genomic_DNA"/>
</dbReference>
<evidence type="ECO:0000313" key="4">
    <source>
        <dbReference type="Proteomes" id="UP000540423"/>
    </source>
</evidence>
<gene>
    <name evidence="3" type="ORF">HNQ79_001047</name>
</gene>
<sequence length="102" mass="11001">MRPAGTALVTAVLVDPARKDIALGYPITHEEFLHAGKPIASDLDYDLPFIPVVPVLSPIHIGMCTLLSWYADRVARCQRRTPGTEAVDIGPAEAGTLLPGRR</sequence>
<dbReference type="Proteomes" id="UP000540423">
    <property type="component" value="Unassembled WGS sequence"/>
</dbReference>